<accession>A0A182IP44</accession>
<protein>
    <submittedName>
        <fullName evidence="1">Uncharacterized protein</fullName>
    </submittedName>
</protein>
<dbReference type="VEuPathDB" id="VectorBase:AATE002799"/>
<name>A0A182IP44_ANOAO</name>
<reference evidence="1" key="1">
    <citation type="submission" date="2022-08" db="UniProtKB">
        <authorList>
            <consortium name="EnsemblMetazoa"/>
        </authorList>
    </citation>
    <scope>IDENTIFICATION</scope>
    <source>
        <strain evidence="1">EBRO</strain>
    </source>
</reference>
<proteinExistence type="predicted"/>
<evidence type="ECO:0000313" key="1">
    <source>
        <dbReference type="EnsemblMetazoa" id="AATE002799-PA.1"/>
    </source>
</evidence>
<organism evidence="1">
    <name type="scientific">Anopheles atroparvus</name>
    <name type="common">European mosquito</name>
    <dbReference type="NCBI Taxonomy" id="41427"/>
    <lineage>
        <taxon>Eukaryota</taxon>
        <taxon>Metazoa</taxon>
        <taxon>Ecdysozoa</taxon>
        <taxon>Arthropoda</taxon>
        <taxon>Hexapoda</taxon>
        <taxon>Insecta</taxon>
        <taxon>Pterygota</taxon>
        <taxon>Neoptera</taxon>
        <taxon>Endopterygota</taxon>
        <taxon>Diptera</taxon>
        <taxon>Nematocera</taxon>
        <taxon>Culicoidea</taxon>
        <taxon>Culicidae</taxon>
        <taxon>Anophelinae</taxon>
        <taxon>Anopheles</taxon>
    </lineage>
</organism>
<sequence length="347" mass="38450">MADTRLTLSRALRIRNAHRECHRDVDMEHGGKNERERRSENRHGRIAAVFENRVDAFSRAPSAVLKARAKNPADDSAPVTEPESDRRGATTSMVNIFHPAWRATKEKTLEQTEVLPSDDSEVALIQSRKKEVLAKTEGVPRVHPFPEPNEVMPICSVRPPSRIVSGPPESPLHAARPPSPDRHTFCGSTSTAFHRTMQSPLLSTGLLVNWRMVANVVVMSLVRPYPVTVPISPSNRRPSLRAGSRTGYTHSVKTIGERSRTTATSKRRSAAVYCGCSKTPLRPNRILCCVGSTTMRLCAPTITVPPPDLVFWSSITQWPAVRMKFTDSTDPPQSDVRLPNSLSTSAW</sequence>
<dbReference type="AlphaFoldDB" id="A0A182IP44"/>
<dbReference type="EnsemblMetazoa" id="AATE002799-RA">
    <property type="protein sequence ID" value="AATE002799-PA.1"/>
    <property type="gene ID" value="AATE002799"/>
</dbReference>